<name>A0A377KP30_9ENTE</name>
<dbReference type="EMBL" id="UGIF01000002">
    <property type="protein sequence ID" value="STP30937.1"/>
    <property type="molecule type" value="Genomic_DNA"/>
</dbReference>
<evidence type="ECO:0000313" key="3">
    <source>
        <dbReference type="Proteomes" id="UP000254070"/>
    </source>
</evidence>
<gene>
    <name evidence="2" type="ORF">NCTC8129_03194</name>
</gene>
<dbReference type="Proteomes" id="UP000254070">
    <property type="component" value="Unassembled WGS sequence"/>
</dbReference>
<sequence>MDSGFLWNLTSTVLALFIPIATFLFENENAVDWDKMVVFDQVIKIKKLSFGLILLTLPLLFYQTNSASNEFYRKLNCIVLLLYVIGISLSILSLVRCYFWIINKRTYSKNNSSETVKYRTECRKRYISNLSKNEAVQKEIWSLIWNSVDQQGEIEEIDLMDMYIDQCEENKDYEKKLKFMSILFTSIDMNKFDEINTYNTIEYDVYESLSKFIYSEIKCVYLEGKNIDIKKVNDFFDIYTKNSIFKWNSSNRYNQFLSQFLEELSGEEYRLFLNKNILKLISYAKKANNLSLVDNLDNFLPDKLIYDENEDNSQKQIIIFELYLKWLSSLSVSPESNDDDKYFANKLFQFIFPDYSSMPFFTLINFMLYVKEHLGYDDLVEMIKAYDKEPYPFKGINTGSDMAMISGETVEEILANYKEQNIKTLELIKKNIKYYDPLLANKENIDELLNAIADSDVRSPRIDELKEEILMYKELF</sequence>
<protein>
    <submittedName>
        <fullName evidence="2">Uncharacterized protein</fullName>
    </submittedName>
</protein>
<keyword evidence="1" id="KW-1133">Transmembrane helix</keyword>
<accession>A0A377KP30</accession>
<organism evidence="2 3">
    <name type="scientific">Enterococcus durans</name>
    <dbReference type="NCBI Taxonomy" id="53345"/>
    <lineage>
        <taxon>Bacteria</taxon>
        <taxon>Bacillati</taxon>
        <taxon>Bacillota</taxon>
        <taxon>Bacilli</taxon>
        <taxon>Lactobacillales</taxon>
        <taxon>Enterococcaceae</taxon>
        <taxon>Enterococcus</taxon>
    </lineage>
</organism>
<dbReference type="RefSeq" id="WP_115236041.1">
    <property type="nucleotide sequence ID" value="NZ_UGIF01000002.1"/>
</dbReference>
<dbReference type="AlphaFoldDB" id="A0A377KP30"/>
<reference evidence="2 3" key="1">
    <citation type="submission" date="2018-06" db="EMBL/GenBank/DDBJ databases">
        <authorList>
            <consortium name="Pathogen Informatics"/>
            <person name="Doyle S."/>
        </authorList>
    </citation>
    <scope>NUCLEOTIDE SEQUENCE [LARGE SCALE GENOMIC DNA]</scope>
    <source>
        <strain evidence="2 3">NCTC8129</strain>
    </source>
</reference>
<keyword evidence="1" id="KW-0472">Membrane</keyword>
<evidence type="ECO:0000256" key="1">
    <source>
        <dbReference type="SAM" id="Phobius"/>
    </source>
</evidence>
<feature type="transmembrane region" description="Helical" evidence="1">
    <location>
        <begin position="45"/>
        <end position="63"/>
    </location>
</feature>
<proteinExistence type="predicted"/>
<evidence type="ECO:0000313" key="2">
    <source>
        <dbReference type="EMBL" id="STP30937.1"/>
    </source>
</evidence>
<feature type="transmembrane region" description="Helical" evidence="1">
    <location>
        <begin position="75"/>
        <end position="101"/>
    </location>
</feature>
<feature type="transmembrane region" description="Helical" evidence="1">
    <location>
        <begin position="5"/>
        <end position="25"/>
    </location>
</feature>
<keyword evidence="1" id="KW-0812">Transmembrane</keyword>